<evidence type="ECO:0000313" key="2">
    <source>
        <dbReference type="EMBL" id="OCT44011.1"/>
    </source>
</evidence>
<dbReference type="AlphaFoldDB" id="A0A1C1C6B9"/>
<gene>
    <name evidence="2" type="ORF">CLCR_00127</name>
</gene>
<dbReference type="OrthoDB" id="4152391at2759"/>
<proteinExistence type="predicted"/>
<evidence type="ECO:0000313" key="3">
    <source>
        <dbReference type="Proteomes" id="UP000094526"/>
    </source>
</evidence>
<dbReference type="VEuPathDB" id="FungiDB:CLCR_00127"/>
<feature type="compositionally biased region" description="Polar residues" evidence="1">
    <location>
        <begin position="25"/>
        <end position="35"/>
    </location>
</feature>
<comment type="caution">
    <text evidence="2">The sequence shown here is derived from an EMBL/GenBank/DDBJ whole genome shotgun (WGS) entry which is preliminary data.</text>
</comment>
<feature type="region of interest" description="Disordered" evidence="1">
    <location>
        <begin position="250"/>
        <end position="276"/>
    </location>
</feature>
<accession>A0A1C1C6B9</accession>
<feature type="region of interest" description="Disordered" evidence="1">
    <location>
        <begin position="200"/>
        <end position="230"/>
    </location>
</feature>
<evidence type="ECO:0000256" key="1">
    <source>
        <dbReference type="SAM" id="MobiDB-lite"/>
    </source>
</evidence>
<reference evidence="3" key="1">
    <citation type="submission" date="2015-07" db="EMBL/GenBank/DDBJ databases">
        <authorList>
            <person name="Teixeira M.M."/>
            <person name="Souza R.C."/>
            <person name="Almeida L.G."/>
            <person name="Vicente V.A."/>
            <person name="de Hoog S."/>
            <person name="Bocca A.L."/>
            <person name="de Almeida S.R."/>
            <person name="Vasconcelos A.T."/>
            <person name="Felipe M.S."/>
        </authorList>
    </citation>
    <scope>NUCLEOTIDE SEQUENCE [LARGE SCALE GENOMIC DNA]</scope>
    <source>
        <strain evidence="3">KSF</strain>
    </source>
</reference>
<dbReference type="EMBL" id="LGRB01000022">
    <property type="protein sequence ID" value="OCT44011.1"/>
    <property type="molecule type" value="Genomic_DNA"/>
</dbReference>
<sequence length="276" mass="30089">MASGRSAFASPDPASRGLLDRRPSSDQPRTNQPTLSRSSSNASGTSRKSEPGWLTAMNGVDRSRAGSAPENSTGKSHSGFSKLFGKKKEKKDTEHNIITSRHAVAVKTKLALDPKFKNVRRGSAPAYVSSATQNNLLISAGAQEMRHPHSGPPALYSPKEKAGLPMLTRIISGDEADELDEWEKMRDEWKQRKLPTLDDNIVEGVAVGGRDSGQSTPEEQDGKTIEIPPSEVVERQGVRILSVVGMTADEYSPRPSRAHTPIGGRWKKDEKGVWKR</sequence>
<protein>
    <submittedName>
        <fullName evidence="2">Uncharacterized protein</fullName>
    </submittedName>
</protein>
<dbReference type="eggNOG" id="ENOG502T5B9">
    <property type="taxonomic scope" value="Eukaryota"/>
</dbReference>
<keyword evidence="3" id="KW-1185">Reference proteome</keyword>
<feature type="compositionally biased region" description="Basic and acidic residues" evidence="1">
    <location>
        <begin position="266"/>
        <end position="276"/>
    </location>
</feature>
<name>A0A1C1C6B9_9EURO</name>
<feature type="region of interest" description="Disordered" evidence="1">
    <location>
        <begin position="1"/>
        <end position="96"/>
    </location>
</feature>
<feature type="compositionally biased region" description="Low complexity" evidence="1">
    <location>
        <begin position="36"/>
        <end position="46"/>
    </location>
</feature>
<dbReference type="Proteomes" id="UP000094526">
    <property type="component" value="Unassembled WGS sequence"/>
</dbReference>
<dbReference type="VEuPathDB" id="FungiDB:G647_02036"/>
<organism evidence="2 3">
    <name type="scientific">Cladophialophora carrionii</name>
    <dbReference type="NCBI Taxonomy" id="86049"/>
    <lineage>
        <taxon>Eukaryota</taxon>
        <taxon>Fungi</taxon>
        <taxon>Dikarya</taxon>
        <taxon>Ascomycota</taxon>
        <taxon>Pezizomycotina</taxon>
        <taxon>Eurotiomycetes</taxon>
        <taxon>Chaetothyriomycetidae</taxon>
        <taxon>Chaetothyriales</taxon>
        <taxon>Herpotrichiellaceae</taxon>
        <taxon>Cladophialophora</taxon>
    </lineage>
</organism>
<feature type="compositionally biased region" description="Low complexity" evidence="1">
    <location>
        <begin position="74"/>
        <end position="83"/>
    </location>
</feature>